<evidence type="ECO:0000313" key="2">
    <source>
        <dbReference type="EMBL" id="MFC4765831.1"/>
    </source>
</evidence>
<sequence length="193" mass="22119">MSKEENVLTPGNEVSEREGMLKGTDTSDWEGTTVPGQSPTPGFVWDQVPYAPPFHIAQGTAYPQMYQVPTNYFQEFPHLTNSIVGERTTDGENHQLPWGNPYGYPLSHYGYSPYSYYQSYQHNHDQATEASQLATTDTARDNQGDTRLFPFFPPFGFGFGFPFFPRPFFPGPFFGPFFPRPFFPGPFFPRPWW</sequence>
<protein>
    <recommendedName>
        <fullName evidence="4">Spore coat protein</fullName>
    </recommendedName>
</protein>
<gene>
    <name evidence="2" type="ORF">ACFO8Q_00215</name>
</gene>
<organism evidence="2 3">
    <name type="scientific">Effusibacillus consociatus</name>
    <dbReference type="NCBI Taxonomy" id="1117041"/>
    <lineage>
        <taxon>Bacteria</taxon>
        <taxon>Bacillati</taxon>
        <taxon>Bacillota</taxon>
        <taxon>Bacilli</taxon>
        <taxon>Bacillales</taxon>
        <taxon>Alicyclobacillaceae</taxon>
        <taxon>Effusibacillus</taxon>
    </lineage>
</organism>
<accession>A0ABV9PV68</accession>
<comment type="caution">
    <text evidence="2">The sequence shown here is derived from an EMBL/GenBank/DDBJ whole genome shotgun (WGS) entry which is preliminary data.</text>
</comment>
<name>A0ABV9PV68_9BACL</name>
<dbReference type="EMBL" id="JBHSHC010000002">
    <property type="protein sequence ID" value="MFC4765831.1"/>
    <property type="molecule type" value="Genomic_DNA"/>
</dbReference>
<keyword evidence="3" id="KW-1185">Reference proteome</keyword>
<dbReference type="RefSeq" id="WP_380023382.1">
    <property type="nucleotide sequence ID" value="NZ_JBHSHC010000002.1"/>
</dbReference>
<feature type="region of interest" description="Disordered" evidence="1">
    <location>
        <begin position="1"/>
        <end position="41"/>
    </location>
</feature>
<evidence type="ECO:0000256" key="1">
    <source>
        <dbReference type="SAM" id="MobiDB-lite"/>
    </source>
</evidence>
<evidence type="ECO:0000313" key="3">
    <source>
        <dbReference type="Proteomes" id="UP001596002"/>
    </source>
</evidence>
<dbReference type="Proteomes" id="UP001596002">
    <property type="component" value="Unassembled WGS sequence"/>
</dbReference>
<feature type="compositionally biased region" description="Polar residues" evidence="1">
    <location>
        <begin position="24"/>
        <end position="40"/>
    </location>
</feature>
<reference evidence="3" key="1">
    <citation type="journal article" date="2019" name="Int. J. Syst. Evol. Microbiol.">
        <title>The Global Catalogue of Microorganisms (GCM) 10K type strain sequencing project: providing services to taxonomists for standard genome sequencing and annotation.</title>
        <authorList>
            <consortium name="The Broad Institute Genomics Platform"/>
            <consortium name="The Broad Institute Genome Sequencing Center for Infectious Disease"/>
            <person name="Wu L."/>
            <person name="Ma J."/>
        </authorList>
    </citation>
    <scope>NUCLEOTIDE SEQUENCE [LARGE SCALE GENOMIC DNA]</scope>
    <source>
        <strain evidence="3">WYCCWR 12678</strain>
    </source>
</reference>
<proteinExistence type="predicted"/>
<evidence type="ECO:0008006" key="4">
    <source>
        <dbReference type="Google" id="ProtNLM"/>
    </source>
</evidence>